<protein>
    <recommendedName>
        <fullName evidence="3">Acetyltransferase</fullName>
    </recommendedName>
</protein>
<evidence type="ECO:0000313" key="2">
    <source>
        <dbReference type="Proteomes" id="UP001401887"/>
    </source>
</evidence>
<dbReference type="Proteomes" id="UP001401887">
    <property type="component" value="Unassembled WGS sequence"/>
</dbReference>
<evidence type="ECO:0008006" key="3">
    <source>
        <dbReference type="Google" id="ProtNLM"/>
    </source>
</evidence>
<accession>A0ABP9WCC3</accession>
<sequence>MRHLLAQLDHLYAVDLSCESNLVPFYERPGFQPGSGMFRRNFARQGGLPAA</sequence>
<name>A0ABP9WCC3_9DEIO</name>
<evidence type="ECO:0000313" key="1">
    <source>
        <dbReference type="EMBL" id="GAA5514984.1"/>
    </source>
</evidence>
<proteinExistence type="predicted"/>
<dbReference type="EMBL" id="BAABRP010000030">
    <property type="protein sequence ID" value="GAA5514984.1"/>
    <property type="molecule type" value="Genomic_DNA"/>
</dbReference>
<gene>
    <name evidence="1" type="ORF">Dcar01_03748</name>
</gene>
<dbReference type="RefSeq" id="WP_345468319.1">
    <property type="nucleotide sequence ID" value="NZ_BAABRP010000030.1"/>
</dbReference>
<reference evidence="1 2" key="1">
    <citation type="submission" date="2024-02" db="EMBL/GenBank/DDBJ databases">
        <title>Deinococcus carri NBRC 110142.</title>
        <authorList>
            <person name="Ichikawa N."/>
            <person name="Katano-Makiyama Y."/>
            <person name="Hidaka K."/>
        </authorList>
    </citation>
    <scope>NUCLEOTIDE SEQUENCE [LARGE SCALE GENOMIC DNA]</scope>
    <source>
        <strain evidence="1 2">NBRC 110142</strain>
    </source>
</reference>
<keyword evidence="2" id="KW-1185">Reference proteome</keyword>
<dbReference type="Gene3D" id="3.40.630.30">
    <property type="match status" value="1"/>
</dbReference>
<organism evidence="1 2">
    <name type="scientific">Deinococcus carri</name>
    <dbReference type="NCBI Taxonomy" id="1211323"/>
    <lineage>
        <taxon>Bacteria</taxon>
        <taxon>Thermotogati</taxon>
        <taxon>Deinococcota</taxon>
        <taxon>Deinococci</taxon>
        <taxon>Deinococcales</taxon>
        <taxon>Deinococcaceae</taxon>
        <taxon>Deinococcus</taxon>
    </lineage>
</organism>
<comment type="caution">
    <text evidence="1">The sequence shown here is derived from an EMBL/GenBank/DDBJ whole genome shotgun (WGS) entry which is preliminary data.</text>
</comment>